<dbReference type="GO" id="GO:0005886">
    <property type="term" value="C:plasma membrane"/>
    <property type="evidence" value="ECO:0007669"/>
    <property type="project" value="TreeGrafter"/>
</dbReference>
<evidence type="ECO:0000313" key="2">
    <source>
        <dbReference type="Proteomes" id="UP000295788"/>
    </source>
</evidence>
<dbReference type="InterPro" id="IPR029025">
    <property type="entry name" value="T3SS_substrate_exporter_C"/>
</dbReference>
<dbReference type="SUPFAM" id="SSF160544">
    <property type="entry name" value="EscU C-terminal domain-like"/>
    <property type="match status" value="1"/>
</dbReference>
<dbReference type="InterPro" id="IPR006135">
    <property type="entry name" value="T3SS_substrate_exporter"/>
</dbReference>
<dbReference type="PANTHER" id="PTHR30531">
    <property type="entry name" value="FLAGELLAR BIOSYNTHETIC PROTEIN FLHB"/>
    <property type="match status" value="1"/>
</dbReference>
<dbReference type="AlphaFoldDB" id="A0A4R3K8I6"/>
<keyword evidence="1" id="KW-0966">Cell projection</keyword>
<keyword evidence="1" id="KW-0969">Cilium</keyword>
<gene>
    <name evidence="1" type="ORF">EDD72_12214</name>
</gene>
<dbReference type="Pfam" id="PF01312">
    <property type="entry name" value="Bac_export_2"/>
    <property type="match status" value="1"/>
</dbReference>
<keyword evidence="2" id="KW-1185">Reference proteome</keyword>
<sequence>MNFSQKKKAVALKYIPNQDQAPHLIGKGEGYLAEKIIEEAKNHQVLIHEDDALVQILYQLELNSEIPSELYSVIAEIFALVYQAEKMAKRG</sequence>
<name>A0A4R3K8I6_9BACI</name>
<protein>
    <submittedName>
        <fullName evidence="1">Flagellar biosynthesis protein</fullName>
    </submittedName>
</protein>
<dbReference type="PANTHER" id="PTHR30531:SF12">
    <property type="entry name" value="FLAGELLAR BIOSYNTHETIC PROTEIN FLHB"/>
    <property type="match status" value="1"/>
</dbReference>
<accession>A0A4R3K8I6</accession>
<reference evidence="1 2" key="1">
    <citation type="submission" date="2019-03" db="EMBL/GenBank/DDBJ databases">
        <title>Genomic Encyclopedia of Type Strains, Phase IV (KMG-IV): sequencing the most valuable type-strain genomes for metagenomic binning, comparative biology and taxonomic classification.</title>
        <authorList>
            <person name="Goeker M."/>
        </authorList>
    </citation>
    <scope>NUCLEOTIDE SEQUENCE [LARGE SCALE GENOMIC DNA]</scope>
    <source>
        <strain evidence="1 2">DSM 23802</strain>
    </source>
</reference>
<proteinExistence type="predicted"/>
<dbReference type="GO" id="GO:0009306">
    <property type="term" value="P:protein secretion"/>
    <property type="evidence" value="ECO:0007669"/>
    <property type="project" value="InterPro"/>
</dbReference>
<dbReference type="OrthoDB" id="5244399at2"/>
<dbReference type="RefSeq" id="WP_132770243.1">
    <property type="nucleotide sequence ID" value="NZ_SMAB01000022.1"/>
</dbReference>
<dbReference type="Proteomes" id="UP000295788">
    <property type="component" value="Unassembled WGS sequence"/>
</dbReference>
<comment type="caution">
    <text evidence="1">The sequence shown here is derived from an EMBL/GenBank/DDBJ whole genome shotgun (WGS) entry which is preliminary data.</text>
</comment>
<evidence type="ECO:0000313" key="1">
    <source>
        <dbReference type="EMBL" id="TCS79205.1"/>
    </source>
</evidence>
<dbReference type="EMBL" id="SMAB01000022">
    <property type="protein sequence ID" value="TCS79205.1"/>
    <property type="molecule type" value="Genomic_DNA"/>
</dbReference>
<dbReference type="Gene3D" id="3.40.1690.10">
    <property type="entry name" value="secretion proteins EscU"/>
    <property type="match status" value="1"/>
</dbReference>
<organism evidence="1 2">
    <name type="scientific">Tepidibacillus fermentans</name>
    <dbReference type="NCBI Taxonomy" id="1281767"/>
    <lineage>
        <taxon>Bacteria</taxon>
        <taxon>Bacillati</taxon>
        <taxon>Bacillota</taxon>
        <taxon>Bacilli</taxon>
        <taxon>Bacillales</taxon>
        <taxon>Bacillaceae</taxon>
        <taxon>Tepidibacillus</taxon>
    </lineage>
</organism>
<keyword evidence="1" id="KW-0282">Flagellum</keyword>